<evidence type="ECO:0000256" key="3">
    <source>
        <dbReference type="ARBA" id="ARBA00022989"/>
    </source>
</evidence>
<keyword evidence="3 5" id="KW-1133">Transmembrane helix</keyword>
<protein>
    <submittedName>
        <fullName evidence="8">Organic cation transporter protein-like</fullName>
    </submittedName>
</protein>
<dbReference type="PROSITE" id="PS50850">
    <property type="entry name" value="MFS"/>
    <property type="match status" value="1"/>
</dbReference>
<evidence type="ECO:0000313" key="7">
    <source>
        <dbReference type="Proteomes" id="UP000694941"/>
    </source>
</evidence>
<dbReference type="Gene3D" id="1.20.1250.20">
    <property type="entry name" value="MFS general substrate transporter like domains"/>
    <property type="match status" value="1"/>
</dbReference>
<evidence type="ECO:0000256" key="2">
    <source>
        <dbReference type="ARBA" id="ARBA00022692"/>
    </source>
</evidence>
<accession>A0ABM1RZP7</accession>
<dbReference type="GeneID" id="111084437"/>
<feature type="transmembrane region" description="Helical" evidence="5">
    <location>
        <begin position="59"/>
        <end position="78"/>
    </location>
</feature>
<feature type="non-terminal residue" evidence="8">
    <location>
        <position position="101"/>
    </location>
</feature>
<keyword evidence="2 5" id="KW-0812">Transmembrane</keyword>
<dbReference type="Proteomes" id="UP000694941">
    <property type="component" value="Unplaced"/>
</dbReference>
<evidence type="ECO:0000259" key="6">
    <source>
        <dbReference type="PROSITE" id="PS50850"/>
    </source>
</evidence>
<dbReference type="RefSeq" id="XP_022236852.1">
    <property type="nucleotide sequence ID" value="XM_022381144.1"/>
</dbReference>
<comment type="subcellular location">
    <subcellularLocation>
        <location evidence="1">Membrane</location>
        <topology evidence="1">Multi-pass membrane protein</topology>
    </subcellularLocation>
</comment>
<dbReference type="SUPFAM" id="SSF103473">
    <property type="entry name" value="MFS general substrate transporter"/>
    <property type="match status" value="1"/>
</dbReference>
<keyword evidence="7" id="KW-1185">Reference proteome</keyword>
<feature type="domain" description="Major facilitator superfamily (MFS) profile" evidence="6">
    <location>
        <begin position="1"/>
        <end position="83"/>
    </location>
</feature>
<evidence type="ECO:0000256" key="1">
    <source>
        <dbReference type="ARBA" id="ARBA00004141"/>
    </source>
</evidence>
<evidence type="ECO:0000313" key="8">
    <source>
        <dbReference type="RefSeq" id="XP_022236852.1"/>
    </source>
</evidence>
<gene>
    <name evidence="8" type="primary">LOC111084437</name>
</gene>
<evidence type="ECO:0000256" key="5">
    <source>
        <dbReference type="SAM" id="Phobius"/>
    </source>
</evidence>
<organism evidence="7 8">
    <name type="scientific">Limulus polyphemus</name>
    <name type="common">Atlantic horseshoe crab</name>
    <dbReference type="NCBI Taxonomy" id="6850"/>
    <lineage>
        <taxon>Eukaryota</taxon>
        <taxon>Metazoa</taxon>
        <taxon>Ecdysozoa</taxon>
        <taxon>Arthropoda</taxon>
        <taxon>Chelicerata</taxon>
        <taxon>Merostomata</taxon>
        <taxon>Xiphosura</taxon>
        <taxon>Limulidae</taxon>
        <taxon>Limulus</taxon>
    </lineage>
</organism>
<keyword evidence="4 5" id="KW-0472">Membrane</keyword>
<dbReference type="PANTHER" id="PTHR24064">
    <property type="entry name" value="SOLUTE CARRIER FAMILY 22 MEMBER"/>
    <property type="match status" value="1"/>
</dbReference>
<sequence length="101" mass="10590">MTGKLCIASSFSVIYIYSTELFPTVVRNVGLGSCSMSARIGSMVAPFVKELGKATSKGVPFGIFGGLSVISGLLVLLLPETNKLPIPDTLAEGEEFGKSVF</sequence>
<name>A0ABM1RZP7_LIMPO</name>
<dbReference type="InterPro" id="IPR036259">
    <property type="entry name" value="MFS_trans_sf"/>
</dbReference>
<evidence type="ECO:0000256" key="4">
    <source>
        <dbReference type="ARBA" id="ARBA00023136"/>
    </source>
</evidence>
<reference evidence="8" key="1">
    <citation type="submission" date="2025-08" db="UniProtKB">
        <authorList>
            <consortium name="RefSeq"/>
        </authorList>
    </citation>
    <scope>IDENTIFICATION</scope>
    <source>
        <tissue evidence="8">Muscle</tissue>
    </source>
</reference>
<dbReference type="InterPro" id="IPR020846">
    <property type="entry name" value="MFS_dom"/>
</dbReference>
<proteinExistence type="predicted"/>